<evidence type="ECO:0000313" key="1">
    <source>
        <dbReference type="EMBL" id="ALB24441.1"/>
    </source>
</evidence>
<sequence length="113" mass="13369">MLNFPSLLPTKIDADKVKPRLRITPLGDGYMQREADGLNTLRHYFTVSFIGLSEIEKDSLINFVTERTGLEAFLWYHPGEKRYFQIICSEWQANLQHNYWTVILRFEEDFNPL</sequence>
<proteinExistence type="predicted"/>
<gene>
    <name evidence="1" type="ORF">KU39_2p38</name>
</gene>
<accession>A0A6I5XYY0</accession>
<evidence type="ECO:0000313" key="2">
    <source>
        <dbReference type="Proteomes" id="UP000029558"/>
    </source>
</evidence>
<organism evidence="1 2">
    <name type="scientific">Piscirickettsia salmonis</name>
    <dbReference type="NCBI Taxonomy" id="1238"/>
    <lineage>
        <taxon>Bacteria</taxon>
        <taxon>Pseudomonadati</taxon>
        <taxon>Pseudomonadota</taxon>
        <taxon>Gammaproteobacteria</taxon>
        <taxon>Thiotrichales</taxon>
        <taxon>Piscirickettsiaceae</taxon>
        <taxon>Piscirickettsia</taxon>
    </lineage>
</organism>
<dbReference type="AlphaFoldDB" id="A0A6I5XYY0"/>
<dbReference type="Pfam" id="PF05939">
    <property type="entry name" value="Phage_min_tail"/>
    <property type="match status" value="1"/>
</dbReference>
<reference evidence="1 2" key="1">
    <citation type="journal article" date="2014" name="Genome Announc.">
        <title>Comparative Genome Analysis of Two Isolates of the Fish Pathogen Piscirickettsia salmonis from Different Hosts Reveals Major Differences in Virulence-Associated Secretion Systems.</title>
        <authorList>
            <person name="Bohle H."/>
            <person name="Henriquez P."/>
            <person name="Grothusen H."/>
            <person name="Navas E."/>
            <person name="Sandoval A."/>
            <person name="Bustamante F."/>
            <person name="Bustos P."/>
            <person name="Mancilla M."/>
        </authorList>
    </citation>
    <scope>NUCLEOTIDE SEQUENCE [LARGE SCALE GENOMIC DNA]</scope>
    <source>
        <strain evidence="2">B1-32597</strain>
    </source>
</reference>
<name>A0A6I5XYY0_PISSA</name>
<dbReference type="InterPro" id="IPR010265">
    <property type="entry name" value="Phage_lambda_TipM"/>
</dbReference>
<dbReference type="EMBL" id="CP012510">
    <property type="protein sequence ID" value="ALB24441.1"/>
    <property type="molecule type" value="Genomic_DNA"/>
</dbReference>
<geneLocation type="plasmid" evidence="1 2">
    <name>pPSB1-2</name>
</geneLocation>
<dbReference type="Proteomes" id="UP000029558">
    <property type="component" value="Plasmid pPSB1-2"/>
</dbReference>
<keyword evidence="1" id="KW-0614">Plasmid</keyword>
<dbReference type="RefSeq" id="WP_017375786.1">
    <property type="nucleotide sequence ID" value="NZ_CP012510.1"/>
</dbReference>
<protein>
    <submittedName>
        <fullName evidence="1">Phage minor tail family protein</fullName>
    </submittedName>
</protein>
<dbReference type="OrthoDB" id="8607203at2"/>